<dbReference type="Proteomes" id="UP000007041">
    <property type="component" value="Chromosome"/>
</dbReference>
<organism evidence="9 10">
    <name type="scientific">Acetoanaerobium sticklandii (strain ATCC 12662 / DSM 519 / JCM 1433 / CCUG 9281 / NCIMB 10654 / HF)</name>
    <name type="common">Clostridium sticklandii</name>
    <dbReference type="NCBI Taxonomy" id="499177"/>
    <lineage>
        <taxon>Bacteria</taxon>
        <taxon>Bacillati</taxon>
        <taxon>Bacillota</taxon>
        <taxon>Clostridia</taxon>
        <taxon>Peptostreptococcales</taxon>
        <taxon>Filifactoraceae</taxon>
        <taxon>Acetoanaerobium</taxon>
    </lineage>
</organism>
<comment type="subcellular location">
    <subcellularLocation>
        <location evidence="1 7">Cell membrane</location>
        <topology evidence="1 7">Multi-pass membrane protein</topology>
    </subcellularLocation>
</comment>
<dbReference type="eggNOG" id="COG1173">
    <property type="taxonomic scope" value="Bacteria"/>
</dbReference>
<keyword evidence="6 7" id="KW-0472">Membrane</keyword>
<feature type="transmembrane region" description="Helical" evidence="7">
    <location>
        <begin position="96"/>
        <end position="122"/>
    </location>
</feature>
<feature type="transmembrane region" description="Helical" evidence="7">
    <location>
        <begin position="215"/>
        <end position="238"/>
    </location>
</feature>
<feature type="transmembrane region" description="Helical" evidence="7">
    <location>
        <begin position="267"/>
        <end position="286"/>
    </location>
</feature>
<comment type="similarity">
    <text evidence="7">Belongs to the binding-protein-dependent transport system permease family.</text>
</comment>
<dbReference type="PANTHER" id="PTHR43386">
    <property type="entry name" value="OLIGOPEPTIDE TRANSPORT SYSTEM PERMEASE PROTEIN APPC"/>
    <property type="match status" value="1"/>
</dbReference>
<evidence type="ECO:0000256" key="6">
    <source>
        <dbReference type="ARBA" id="ARBA00023136"/>
    </source>
</evidence>
<reference evidence="10" key="1">
    <citation type="journal article" date="2010" name="BMC Genomics">
        <title>Clostridium sticklandii, a specialist in amino acid degradation:revisiting its metabolism through its genome sequence.</title>
        <authorList>
            <person name="Fonknechten N."/>
            <person name="Chaussonnerie S."/>
            <person name="Tricot S."/>
            <person name="Lajus A."/>
            <person name="Andreesen J.R."/>
            <person name="Perchat N."/>
            <person name="Pelletier E."/>
            <person name="Gouyvenoux M."/>
            <person name="Barbe V."/>
            <person name="Salanoubat M."/>
            <person name="Le Paslier D."/>
            <person name="Weissenbach J."/>
            <person name="Cohen G.N."/>
            <person name="Kreimeyer A."/>
        </authorList>
    </citation>
    <scope>NUCLEOTIDE SEQUENCE [LARGE SCALE GENOMIC DNA]</scope>
    <source>
        <strain evidence="10">ATCC 12662 / DSM 519 / JCM 1433 / CCUG 9281 / NCIMB 10654 / HF</strain>
    </source>
</reference>
<dbReference type="PROSITE" id="PS50928">
    <property type="entry name" value="ABC_TM1"/>
    <property type="match status" value="1"/>
</dbReference>
<evidence type="ECO:0000256" key="5">
    <source>
        <dbReference type="ARBA" id="ARBA00022989"/>
    </source>
</evidence>
<keyword evidence="5 7" id="KW-1133">Transmembrane helix</keyword>
<gene>
    <name evidence="9" type="primary">appC</name>
    <name evidence="9" type="ordered locus">CLOST_2268</name>
</gene>
<keyword evidence="3" id="KW-1003">Cell membrane</keyword>
<dbReference type="Pfam" id="PF00528">
    <property type="entry name" value="BPD_transp_1"/>
    <property type="match status" value="1"/>
</dbReference>
<sequence>MSVLKYSKSNSMVINNIKSLFRKANHRLNKLSVLGKLSLFWLIALLGIAIFGEHLIPHSHKIPEFQTLLEPNKVNLLGTDDLGIDLLSQILYGERISMGVGLSVAFISVIIGSVAGGLAGYYQGRVDGAIMRVADAMLVIPRLPLTIVIAAFMGPSIYNIILVLSIFSWASVARIVRSLVLALMHEGYIIMAKTYGGGFCYIFRNHIISKIAPVLAINFMKVMGSAITAEAGLAFIGLSDPTTRSWGVILNHAMAFKGIYFTEFWKWWIVSPVVFMTLTMVSIAFFGRELEGKNSYGKSK</sequence>
<dbReference type="STRING" id="1511.CLOST_2268"/>
<keyword evidence="4 7" id="KW-0812">Transmembrane</keyword>
<feature type="domain" description="ABC transmembrane type-1" evidence="8">
    <location>
        <begin position="98"/>
        <end position="286"/>
    </location>
</feature>
<evidence type="ECO:0000313" key="10">
    <source>
        <dbReference type="Proteomes" id="UP000007041"/>
    </source>
</evidence>
<evidence type="ECO:0000313" key="9">
    <source>
        <dbReference type="EMBL" id="CBH22385.1"/>
    </source>
</evidence>
<evidence type="ECO:0000256" key="4">
    <source>
        <dbReference type="ARBA" id="ARBA00022692"/>
    </source>
</evidence>
<proteinExistence type="inferred from homology"/>
<feature type="transmembrane region" description="Helical" evidence="7">
    <location>
        <begin position="143"/>
        <end position="167"/>
    </location>
</feature>
<evidence type="ECO:0000256" key="2">
    <source>
        <dbReference type="ARBA" id="ARBA00022448"/>
    </source>
</evidence>
<name>E3PUE7_ACESD</name>
<evidence type="ECO:0000259" key="8">
    <source>
        <dbReference type="PROSITE" id="PS50928"/>
    </source>
</evidence>
<dbReference type="GO" id="GO:0055085">
    <property type="term" value="P:transmembrane transport"/>
    <property type="evidence" value="ECO:0007669"/>
    <property type="project" value="InterPro"/>
</dbReference>
<dbReference type="PANTHER" id="PTHR43386:SF1">
    <property type="entry name" value="D,D-DIPEPTIDE TRANSPORT SYSTEM PERMEASE PROTEIN DDPC-RELATED"/>
    <property type="match status" value="1"/>
</dbReference>
<dbReference type="SUPFAM" id="SSF161098">
    <property type="entry name" value="MetI-like"/>
    <property type="match status" value="1"/>
</dbReference>
<dbReference type="Gene3D" id="1.10.3720.10">
    <property type="entry name" value="MetI-like"/>
    <property type="match status" value="1"/>
</dbReference>
<dbReference type="AlphaFoldDB" id="E3PUE7"/>
<dbReference type="KEGG" id="cst:CLOST_2268"/>
<dbReference type="GO" id="GO:0005886">
    <property type="term" value="C:plasma membrane"/>
    <property type="evidence" value="ECO:0007669"/>
    <property type="project" value="UniProtKB-SubCell"/>
</dbReference>
<evidence type="ECO:0000256" key="7">
    <source>
        <dbReference type="RuleBase" id="RU363032"/>
    </source>
</evidence>
<evidence type="ECO:0000256" key="1">
    <source>
        <dbReference type="ARBA" id="ARBA00004651"/>
    </source>
</evidence>
<dbReference type="EMBL" id="FP565809">
    <property type="protein sequence ID" value="CBH22385.1"/>
    <property type="molecule type" value="Genomic_DNA"/>
</dbReference>
<accession>E3PUE7</accession>
<dbReference type="CDD" id="cd06261">
    <property type="entry name" value="TM_PBP2"/>
    <property type="match status" value="1"/>
</dbReference>
<feature type="transmembrane region" description="Helical" evidence="7">
    <location>
        <begin position="179"/>
        <end position="203"/>
    </location>
</feature>
<dbReference type="InterPro" id="IPR000515">
    <property type="entry name" value="MetI-like"/>
</dbReference>
<protein>
    <submittedName>
        <fullName evidence="9">Oligopeptide ABC transporter (Permease)</fullName>
    </submittedName>
</protein>
<evidence type="ECO:0000256" key="3">
    <source>
        <dbReference type="ARBA" id="ARBA00022475"/>
    </source>
</evidence>
<dbReference type="HOGENOM" id="CLU_028518_8_0_9"/>
<keyword evidence="10" id="KW-1185">Reference proteome</keyword>
<feature type="transmembrane region" description="Helical" evidence="7">
    <location>
        <begin position="31"/>
        <end position="51"/>
    </location>
</feature>
<dbReference type="InterPro" id="IPR035906">
    <property type="entry name" value="MetI-like_sf"/>
</dbReference>
<dbReference type="InterPro" id="IPR050366">
    <property type="entry name" value="BP-dependent_transpt_permease"/>
</dbReference>
<keyword evidence="2 7" id="KW-0813">Transport</keyword>